<dbReference type="CDD" id="cd15457">
    <property type="entry name" value="NADAR"/>
    <property type="match status" value="1"/>
</dbReference>
<dbReference type="InterPro" id="IPR012816">
    <property type="entry name" value="NADAR"/>
</dbReference>
<dbReference type="InterPro" id="IPR000086">
    <property type="entry name" value="NUDIX_hydrolase_dom"/>
</dbReference>
<evidence type="ECO:0000256" key="4">
    <source>
        <dbReference type="ARBA" id="ARBA00022801"/>
    </source>
</evidence>
<comment type="catalytic activity">
    <reaction evidence="2">
        <text>2,5-diamino-6-hydroxy-4-(5-phosphoribosylamino)-pyrimidine + H2O = 2,5,6-triamino-4-hydroxypyrimidine + D-ribose 5-phosphate</text>
        <dbReference type="Rhea" id="RHEA:23436"/>
        <dbReference type="ChEBI" id="CHEBI:15377"/>
        <dbReference type="ChEBI" id="CHEBI:58614"/>
        <dbReference type="ChEBI" id="CHEBI:78346"/>
        <dbReference type="ChEBI" id="CHEBI:137796"/>
    </reaction>
</comment>
<comment type="similarity">
    <text evidence="3 5">Belongs to the Nudix hydrolase family.</text>
</comment>
<dbReference type="InterPro" id="IPR020476">
    <property type="entry name" value="Nudix_hydrolase"/>
</dbReference>
<evidence type="ECO:0000256" key="2">
    <source>
        <dbReference type="ARBA" id="ARBA00000751"/>
    </source>
</evidence>
<gene>
    <name evidence="7" type="ORF">C8J48_1137</name>
</gene>
<keyword evidence="4 5" id="KW-0378">Hydrolase</keyword>
<dbReference type="InterPro" id="IPR015797">
    <property type="entry name" value="NUDIX_hydrolase-like_dom_sf"/>
</dbReference>
<dbReference type="OrthoDB" id="9816289at2"/>
<evidence type="ECO:0000259" key="6">
    <source>
        <dbReference type="PROSITE" id="PS51462"/>
    </source>
</evidence>
<dbReference type="Pfam" id="PF08719">
    <property type="entry name" value="NADAR"/>
    <property type="match status" value="1"/>
</dbReference>
<evidence type="ECO:0000256" key="1">
    <source>
        <dbReference type="ARBA" id="ARBA00000022"/>
    </source>
</evidence>
<accession>A0A2T4Z9H8</accession>
<dbReference type="RefSeq" id="WP_107725347.1">
    <property type="nucleotide sequence ID" value="NZ_PZZP01000001.1"/>
</dbReference>
<feature type="domain" description="Nudix hydrolase" evidence="6">
    <location>
        <begin position="159"/>
        <end position="281"/>
    </location>
</feature>
<dbReference type="CDD" id="cd02883">
    <property type="entry name" value="NUDIX_Hydrolase"/>
    <property type="match status" value="1"/>
</dbReference>
<dbReference type="AlphaFoldDB" id="A0A2T4Z9H8"/>
<dbReference type="PROSITE" id="PS51462">
    <property type="entry name" value="NUDIX"/>
    <property type="match status" value="1"/>
</dbReference>
<keyword evidence="8" id="KW-1185">Reference proteome</keyword>
<dbReference type="GO" id="GO:0016787">
    <property type="term" value="F:hydrolase activity"/>
    <property type="evidence" value="ECO:0007669"/>
    <property type="project" value="UniProtKB-KW"/>
</dbReference>
<evidence type="ECO:0000313" key="7">
    <source>
        <dbReference type="EMBL" id="PTM58552.1"/>
    </source>
</evidence>
<dbReference type="Proteomes" id="UP000241639">
    <property type="component" value="Unassembled WGS sequence"/>
</dbReference>
<dbReference type="PANTHER" id="PTHR43736:SF1">
    <property type="entry name" value="DIHYDRONEOPTERIN TRIPHOSPHATE DIPHOSPHATASE"/>
    <property type="match status" value="1"/>
</dbReference>
<dbReference type="EMBL" id="PZZP01000001">
    <property type="protein sequence ID" value="PTM58552.1"/>
    <property type="molecule type" value="Genomic_DNA"/>
</dbReference>
<organism evidence="7 8">
    <name type="scientific">Desmospora activa DSM 45169</name>
    <dbReference type="NCBI Taxonomy" id="1121389"/>
    <lineage>
        <taxon>Bacteria</taxon>
        <taxon>Bacillati</taxon>
        <taxon>Bacillota</taxon>
        <taxon>Bacilli</taxon>
        <taxon>Bacillales</taxon>
        <taxon>Thermoactinomycetaceae</taxon>
        <taxon>Desmospora</taxon>
    </lineage>
</organism>
<dbReference type="InterPro" id="IPR020084">
    <property type="entry name" value="NUDIX_hydrolase_CS"/>
</dbReference>
<reference evidence="7 8" key="1">
    <citation type="submission" date="2018-04" db="EMBL/GenBank/DDBJ databases">
        <title>Genomic Encyclopedia of Archaeal and Bacterial Type Strains, Phase II (KMG-II): from individual species to whole genera.</title>
        <authorList>
            <person name="Goeker M."/>
        </authorList>
    </citation>
    <scope>NUCLEOTIDE SEQUENCE [LARGE SCALE GENOMIC DNA]</scope>
    <source>
        <strain evidence="7 8">DSM 45169</strain>
    </source>
</reference>
<dbReference type="NCBIfam" id="TIGR02464">
    <property type="entry name" value="ribofla_fusion"/>
    <property type="match status" value="1"/>
</dbReference>
<dbReference type="Gene3D" id="1.10.357.40">
    <property type="entry name" value="YbiA-like"/>
    <property type="match status" value="1"/>
</dbReference>
<comment type="catalytic activity">
    <reaction evidence="1">
        <text>5-amino-6-(5-phospho-D-ribosylamino)uracil + H2O = 5,6-diaminouracil + D-ribose 5-phosphate</text>
        <dbReference type="Rhea" id="RHEA:55020"/>
        <dbReference type="ChEBI" id="CHEBI:15377"/>
        <dbReference type="ChEBI" id="CHEBI:46252"/>
        <dbReference type="ChEBI" id="CHEBI:58453"/>
        <dbReference type="ChEBI" id="CHEBI:78346"/>
    </reaction>
</comment>
<proteinExistence type="inferred from homology"/>
<evidence type="ECO:0000256" key="5">
    <source>
        <dbReference type="RuleBase" id="RU003476"/>
    </source>
</evidence>
<dbReference type="InterPro" id="IPR037238">
    <property type="entry name" value="YbiA-like_sf"/>
</dbReference>
<dbReference type="SUPFAM" id="SSF143990">
    <property type="entry name" value="YbiA-like"/>
    <property type="match status" value="1"/>
</dbReference>
<name>A0A2T4Z9H8_9BACL</name>
<dbReference type="PROSITE" id="PS00893">
    <property type="entry name" value="NUDIX_BOX"/>
    <property type="match status" value="1"/>
</dbReference>
<dbReference type="Pfam" id="PF00293">
    <property type="entry name" value="NUDIX"/>
    <property type="match status" value="1"/>
</dbReference>
<evidence type="ECO:0000313" key="8">
    <source>
        <dbReference type="Proteomes" id="UP000241639"/>
    </source>
</evidence>
<dbReference type="PRINTS" id="PR00502">
    <property type="entry name" value="NUDIXFAMILY"/>
</dbReference>
<sequence>MMYTFFWQTESPFSQWHRSSFVVNGMVYNCAEQYMMQQKALLFHDDESAEKIMKSDSPIEQKRLGRKVKGFDDMVWEKHRKRIVYEGNYAKFTQNPELKAALLQTEGTTLVEASPVDRIWGVGLAEDDPRIHDPQQWRGSNDLGYILTQLREALLHEPKHAISVSVVVIDDHGEVLLVKDRLRGWELPGGQVEEGESLKEAAIREVKEETGIDIEVTTYCGVSQRVERNMVKHLFLGIPIKGERVAGSESEEVGVFSVEKALTMISDPVVRDRLKYGLKKETHPFLLEN</sequence>
<protein>
    <submittedName>
        <fullName evidence="7">RibA/ribD-fused uncharacterized protein</fullName>
    </submittedName>
</protein>
<comment type="caution">
    <text evidence="7">The sequence shown here is derived from an EMBL/GenBank/DDBJ whole genome shotgun (WGS) entry which is preliminary data.</text>
</comment>
<dbReference type="PANTHER" id="PTHR43736">
    <property type="entry name" value="ADP-RIBOSE PYROPHOSPHATASE"/>
    <property type="match status" value="1"/>
</dbReference>
<evidence type="ECO:0000256" key="3">
    <source>
        <dbReference type="ARBA" id="ARBA00005582"/>
    </source>
</evidence>
<dbReference type="SUPFAM" id="SSF55811">
    <property type="entry name" value="Nudix"/>
    <property type="match status" value="1"/>
</dbReference>
<dbReference type="Gene3D" id="3.90.79.10">
    <property type="entry name" value="Nucleoside Triphosphate Pyrophosphohydrolase"/>
    <property type="match status" value="1"/>
</dbReference>